<protein>
    <submittedName>
        <fullName evidence="7">YihY family inner membrane protein</fullName>
    </submittedName>
</protein>
<dbReference type="PANTHER" id="PTHR30213">
    <property type="entry name" value="INNER MEMBRANE PROTEIN YHJD"/>
    <property type="match status" value="1"/>
</dbReference>
<keyword evidence="3 6" id="KW-0812">Transmembrane</keyword>
<organism evidence="7 8">
    <name type="scientific">candidate division KSB3 bacterium</name>
    <dbReference type="NCBI Taxonomy" id="2044937"/>
    <lineage>
        <taxon>Bacteria</taxon>
        <taxon>candidate division KSB3</taxon>
    </lineage>
</organism>
<feature type="transmembrane region" description="Helical" evidence="6">
    <location>
        <begin position="114"/>
        <end position="134"/>
    </location>
</feature>
<accession>A0A9D5K0H0</accession>
<gene>
    <name evidence="7" type="ORF">GF339_23320</name>
</gene>
<dbReference type="Gene3D" id="1.10.10.10">
    <property type="entry name" value="Winged helix-like DNA-binding domain superfamily/Winged helix DNA-binding domain"/>
    <property type="match status" value="1"/>
</dbReference>
<dbReference type="NCBIfam" id="TIGR00765">
    <property type="entry name" value="yihY_not_rbn"/>
    <property type="match status" value="1"/>
</dbReference>
<evidence type="ECO:0000256" key="2">
    <source>
        <dbReference type="ARBA" id="ARBA00022475"/>
    </source>
</evidence>
<proteinExistence type="predicted"/>
<reference evidence="7" key="1">
    <citation type="submission" date="2019-11" db="EMBL/GenBank/DDBJ databases">
        <title>Microbial mats filling the niche in hypersaline microbial mats.</title>
        <authorList>
            <person name="Wong H.L."/>
            <person name="Macleod F.I."/>
            <person name="White R.A. III"/>
            <person name="Burns B.P."/>
        </authorList>
    </citation>
    <scope>NUCLEOTIDE SEQUENCE</scope>
    <source>
        <strain evidence="7">Rbin_158</strain>
    </source>
</reference>
<feature type="transmembrane region" description="Helical" evidence="6">
    <location>
        <begin position="154"/>
        <end position="178"/>
    </location>
</feature>
<dbReference type="AlphaFoldDB" id="A0A9D5K0H0"/>
<sequence>MQTVVAYFERWVEDCRRREGSRWQALWLPYANILLLSIRGFQEDRCQLRASALTLYTLLSVVPVMAMAFGIAKGFGFEQRLERQLIARIPAQEEGLLYIFDFARKLLENTQGGLIAGIGVAFLFWSVIKVLSHIESSFNHIWKIREARSLGRKFSDYLSLMVIGPILVIIASSVSVFISTQVTLFTKSIELLEVFSPFILFSLRLLPYGIIWILFSFLYIFLPNTRVRFWSGVFGGIIAGTIYQLVQIGYIYFQVKIANYNAIYGSFAALPFFVMWLQLSWLVVLFGAEISFYHHHIDTYACHDASASISPYVRTVLALRVAHLLVRNFAQGQPPLTTDQMLQTLKFPPLLLSQSLTDLVESGIVAPVAEKGGDGEVAYQPAKALNLLTVKAILDALYYQGVQELPLPHTAEVEALQGVLQQFEQAVEASPANVLLKDIPEAETERLA</sequence>
<evidence type="ECO:0000256" key="3">
    <source>
        <dbReference type="ARBA" id="ARBA00022692"/>
    </source>
</evidence>
<feature type="transmembrane region" description="Helical" evidence="6">
    <location>
        <begin position="229"/>
        <end position="252"/>
    </location>
</feature>
<feature type="transmembrane region" description="Helical" evidence="6">
    <location>
        <begin position="264"/>
        <end position="286"/>
    </location>
</feature>
<keyword evidence="2" id="KW-1003">Cell membrane</keyword>
<comment type="caution">
    <text evidence="7">The sequence shown here is derived from an EMBL/GenBank/DDBJ whole genome shotgun (WGS) entry which is preliminary data.</text>
</comment>
<feature type="transmembrane region" description="Helical" evidence="6">
    <location>
        <begin position="53"/>
        <end position="72"/>
    </location>
</feature>
<dbReference type="EMBL" id="WJJP01000750">
    <property type="protein sequence ID" value="MBD3327535.1"/>
    <property type="molecule type" value="Genomic_DNA"/>
</dbReference>
<keyword evidence="4 6" id="KW-1133">Transmembrane helix</keyword>
<evidence type="ECO:0000313" key="7">
    <source>
        <dbReference type="EMBL" id="MBD3327535.1"/>
    </source>
</evidence>
<evidence type="ECO:0000256" key="6">
    <source>
        <dbReference type="SAM" id="Phobius"/>
    </source>
</evidence>
<dbReference type="Pfam" id="PF03631">
    <property type="entry name" value="Virul_fac_BrkB"/>
    <property type="match status" value="1"/>
</dbReference>
<dbReference type="PANTHER" id="PTHR30213:SF0">
    <property type="entry name" value="UPF0761 MEMBRANE PROTEIN YIHY"/>
    <property type="match status" value="1"/>
</dbReference>
<evidence type="ECO:0000256" key="4">
    <source>
        <dbReference type="ARBA" id="ARBA00022989"/>
    </source>
</evidence>
<dbReference type="GO" id="GO:0005886">
    <property type="term" value="C:plasma membrane"/>
    <property type="evidence" value="ECO:0007669"/>
    <property type="project" value="UniProtKB-SubCell"/>
</dbReference>
<comment type="subcellular location">
    <subcellularLocation>
        <location evidence="1">Cell membrane</location>
        <topology evidence="1">Multi-pass membrane protein</topology>
    </subcellularLocation>
</comment>
<evidence type="ECO:0000313" key="8">
    <source>
        <dbReference type="Proteomes" id="UP000649604"/>
    </source>
</evidence>
<evidence type="ECO:0000256" key="5">
    <source>
        <dbReference type="ARBA" id="ARBA00023136"/>
    </source>
</evidence>
<dbReference type="InterPro" id="IPR017039">
    <property type="entry name" value="Virul_fac_BrkB"/>
</dbReference>
<feature type="transmembrane region" description="Helical" evidence="6">
    <location>
        <begin position="198"/>
        <end position="222"/>
    </location>
</feature>
<name>A0A9D5K0H0_9BACT</name>
<dbReference type="InterPro" id="IPR036388">
    <property type="entry name" value="WH-like_DNA-bd_sf"/>
</dbReference>
<evidence type="ECO:0000256" key="1">
    <source>
        <dbReference type="ARBA" id="ARBA00004651"/>
    </source>
</evidence>
<dbReference type="Proteomes" id="UP000649604">
    <property type="component" value="Unassembled WGS sequence"/>
</dbReference>
<keyword evidence="5 6" id="KW-0472">Membrane</keyword>